<evidence type="ECO:0000256" key="5">
    <source>
        <dbReference type="SAM" id="Phobius"/>
    </source>
</evidence>
<protein>
    <recommendedName>
        <fullName evidence="6">DUF1232 domain-containing protein</fullName>
    </recommendedName>
</protein>
<dbReference type="STRING" id="402881.Plav_1386"/>
<dbReference type="EMBL" id="CP000774">
    <property type="protein sequence ID" value="ABS63006.1"/>
    <property type="molecule type" value="Genomic_DNA"/>
</dbReference>
<reference evidence="7 8" key="1">
    <citation type="journal article" date="2011" name="Stand. Genomic Sci.">
        <title>Complete genome sequence of Parvibaculum lavamentivorans type strain (DS-1(T)).</title>
        <authorList>
            <person name="Schleheck D."/>
            <person name="Weiss M."/>
            <person name="Pitluck S."/>
            <person name="Bruce D."/>
            <person name="Land M.L."/>
            <person name="Han S."/>
            <person name="Saunders E."/>
            <person name="Tapia R."/>
            <person name="Detter C."/>
            <person name="Brettin T."/>
            <person name="Han J."/>
            <person name="Woyke T."/>
            <person name="Goodwin L."/>
            <person name="Pennacchio L."/>
            <person name="Nolan M."/>
            <person name="Cook A.M."/>
            <person name="Kjelleberg S."/>
            <person name="Thomas T."/>
        </authorList>
    </citation>
    <scope>NUCLEOTIDE SEQUENCE [LARGE SCALE GENOMIC DNA]</scope>
    <source>
        <strain evidence="8">DS-1 / DSM 13023 / NCIMB 13966</strain>
    </source>
</reference>
<feature type="transmembrane region" description="Helical" evidence="5">
    <location>
        <begin position="93"/>
        <end position="113"/>
    </location>
</feature>
<keyword evidence="8" id="KW-1185">Reference proteome</keyword>
<dbReference type="GO" id="GO:0012505">
    <property type="term" value="C:endomembrane system"/>
    <property type="evidence" value="ECO:0007669"/>
    <property type="project" value="UniProtKB-SubCell"/>
</dbReference>
<evidence type="ECO:0000256" key="3">
    <source>
        <dbReference type="ARBA" id="ARBA00022989"/>
    </source>
</evidence>
<dbReference type="RefSeq" id="WP_012110281.1">
    <property type="nucleotide sequence ID" value="NC_009719.1"/>
</dbReference>
<keyword evidence="2 5" id="KW-0812">Transmembrane</keyword>
<evidence type="ECO:0000313" key="7">
    <source>
        <dbReference type="EMBL" id="ABS63006.1"/>
    </source>
</evidence>
<evidence type="ECO:0000256" key="1">
    <source>
        <dbReference type="ARBA" id="ARBA00004127"/>
    </source>
</evidence>
<organism evidence="7 8">
    <name type="scientific">Parvibaculum lavamentivorans (strain DS-1 / DSM 13023 / NCIMB 13966)</name>
    <dbReference type="NCBI Taxonomy" id="402881"/>
    <lineage>
        <taxon>Bacteria</taxon>
        <taxon>Pseudomonadati</taxon>
        <taxon>Pseudomonadota</taxon>
        <taxon>Alphaproteobacteria</taxon>
        <taxon>Hyphomicrobiales</taxon>
        <taxon>Parvibaculaceae</taxon>
        <taxon>Parvibaculum</taxon>
    </lineage>
</organism>
<dbReference type="Pfam" id="PF06803">
    <property type="entry name" value="DUF1232"/>
    <property type="match status" value="1"/>
</dbReference>
<gene>
    <name evidence="7" type="ordered locus">Plav_1386</name>
</gene>
<dbReference type="eggNOG" id="COG3339">
    <property type="taxonomic scope" value="Bacteria"/>
</dbReference>
<accession>A7HSX3</accession>
<dbReference type="Proteomes" id="UP000006377">
    <property type="component" value="Chromosome"/>
</dbReference>
<proteinExistence type="predicted"/>
<evidence type="ECO:0000256" key="2">
    <source>
        <dbReference type="ARBA" id="ARBA00022692"/>
    </source>
</evidence>
<keyword evidence="4 5" id="KW-0472">Membrane</keyword>
<feature type="domain" description="DUF1232" evidence="6">
    <location>
        <begin position="72"/>
        <end position="107"/>
    </location>
</feature>
<evidence type="ECO:0000313" key="8">
    <source>
        <dbReference type="Proteomes" id="UP000006377"/>
    </source>
</evidence>
<evidence type="ECO:0000256" key="4">
    <source>
        <dbReference type="ARBA" id="ARBA00023136"/>
    </source>
</evidence>
<dbReference type="KEGG" id="pla:Plav_1386"/>
<name>A7HSX3_PARL1</name>
<dbReference type="OrthoDB" id="9813247at2"/>
<dbReference type="HOGENOM" id="CLU_133088_1_1_5"/>
<comment type="subcellular location">
    <subcellularLocation>
        <location evidence="1">Endomembrane system</location>
        <topology evidence="1">Multi-pass membrane protein</topology>
    </subcellularLocation>
</comment>
<sequence>MSSSHGNPGAESAETELRDPKYQLPAVMARNEETVREGFWKKMTRVAGKIPFAEEAAAAWYCARDPETPTRVKATLLAALAYFVMPVDLIPDFVAVFGFTDDATVLMAALGLVSSHMKPRHRKAARQALGLPPAEEEKN</sequence>
<dbReference type="AlphaFoldDB" id="A7HSX3"/>
<dbReference type="InterPro" id="IPR010652">
    <property type="entry name" value="DUF1232"/>
</dbReference>
<keyword evidence="3 5" id="KW-1133">Transmembrane helix</keyword>
<evidence type="ECO:0000259" key="6">
    <source>
        <dbReference type="Pfam" id="PF06803"/>
    </source>
</evidence>